<accession>A0AAD3DZR8</accession>
<organism evidence="2 3">
    <name type="scientific">Astrephomene gubernaculifera</name>
    <dbReference type="NCBI Taxonomy" id="47775"/>
    <lineage>
        <taxon>Eukaryota</taxon>
        <taxon>Viridiplantae</taxon>
        <taxon>Chlorophyta</taxon>
        <taxon>core chlorophytes</taxon>
        <taxon>Chlorophyceae</taxon>
        <taxon>CS clade</taxon>
        <taxon>Chlamydomonadales</taxon>
        <taxon>Astrephomenaceae</taxon>
        <taxon>Astrephomene</taxon>
    </lineage>
</organism>
<gene>
    <name evidence="2" type="ORF">Agub_g13106</name>
</gene>
<evidence type="ECO:0000313" key="3">
    <source>
        <dbReference type="Proteomes" id="UP001054857"/>
    </source>
</evidence>
<feature type="compositionally biased region" description="Gly residues" evidence="1">
    <location>
        <begin position="259"/>
        <end position="268"/>
    </location>
</feature>
<feature type="compositionally biased region" description="Gly residues" evidence="1">
    <location>
        <begin position="279"/>
        <end position="293"/>
    </location>
</feature>
<dbReference type="GO" id="GO:0031123">
    <property type="term" value="P:RNA 3'-end processing"/>
    <property type="evidence" value="ECO:0007669"/>
    <property type="project" value="TreeGrafter"/>
</dbReference>
<feature type="compositionally biased region" description="Low complexity" evidence="1">
    <location>
        <begin position="294"/>
        <end position="327"/>
    </location>
</feature>
<protein>
    <submittedName>
        <fullName evidence="2">Uncharacterized protein</fullName>
    </submittedName>
</protein>
<dbReference type="SUPFAM" id="SSF81631">
    <property type="entry name" value="PAP/OAS1 substrate-binding domain"/>
    <property type="match status" value="1"/>
</dbReference>
<dbReference type="GO" id="GO:0016779">
    <property type="term" value="F:nucleotidyltransferase activity"/>
    <property type="evidence" value="ECO:0007669"/>
    <property type="project" value="TreeGrafter"/>
</dbReference>
<evidence type="ECO:0000256" key="1">
    <source>
        <dbReference type="SAM" id="MobiDB-lite"/>
    </source>
</evidence>
<reference evidence="2 3" key="1">
    <citation type="journal article" date="2021" name="Sci. Rep.">
        <title>Genome sequencing of the multicellular alga Astrephomene provides insights into convergent evolution of germ-soma differentiation.</title>
        <authorList>
            <person name="Yamashita S."/>
            <person name="Yamamoto K."/>
            <person name="Matsuzaki R."/>
            <person name="Suzuki S."/>
            <person name="Yamaguchi H."/>
            <person name="Hirooka S."/>
            <person name="Minakuchi Y."/>
            <person name="Miyagishima S."/>
            <person name="Kawachi M."/>
            <person name="Toyoda A."/>
            <person name="Nozaki H."/>
        </authorList>
    </citation>
    <scope>NUCLEOTIDE SEQUENCE [LARGE SCALE GENOMIC DNA]</scope>
    <source>
        <strain evidence="2 3">NIES-4017</strain>
    </source>
</reference>
<dbReference type="EMBL" id="BMAR01000042">
    <property type="protein sequence ID" value="GFR50833.1"/>
    <property type="molecule type" value="Genomic_DNA"/>
</dbReference>
<name>A0AAD3DZR8_9CHLO</name>
<comment type="caution">
    <text evidence="2">The sequence shown here is derived from an EMBL/GenBank/DDBJ whole genome shotgun (WGS) entry which is preliminary data.</text>
</comment>
<evidence type="ECO:0000313" key="2">
    <source>
        <dbReference type="EMBL" id="GFR50833.1"/>
    </source>
</evidence>
<dbReference type="AlphaFoldDB" id="A0AAD3DZR8"/>
<dbReference type="Proteomes" id="UP001054857">
    <property type="component" value="Unassembled WGS sequence"/>
</dbReference>
<dbReference type="PANTHER" id="PTHR12271">
    <property type="entry name" value="POLY A POLYMERASE CID PAP -RELATED"/>
    <property type="match status" value="1"/>
</dbReference>
<feature type="region of interest" description="Disordered" evidence="1">
    <location>
        <begin position="248"/>
        <end position="327"/>
    </location>
</feature>
<dbReference type="Gene3D" id="1.10.1410.10">
    <property type="match status" value="1"/>
</dbReference>
<sequence length="355" mass="35825">MESVVNQAWDVYIQQRAEAPSSLNGTLEDLWHKIAQMEAPTPEDEEARLDICSDLTARLSSLGSSLGGTLAAEPHGYFVMGCFTASSPLEIAITGKLADSKGDAQLLDLEQRGAAERLCLLERVHSLIGDSGAAAQGTVRINRTARVPSVSFEHAGSGIPVRVCVAHPGFSVRAHVVRALVQLEPRLRSLVQLVELWADARGLNNPAAGTFNSWALMNLVIFAAQTFQSQPLLPPLCRVCGGWDSSSSSAGGTAPAGSQSGGGSGAGSAAGPSPPLNSSGGGAGGSGSSGGGSASTSAGGNPGNSSSSNSAGGAVGSGPAAATAAAPGGVALRPARRLPLHLPSAECLELVMREM</sequence>
<feature type="non-terminal residue" evidence="2">
    <location>
        <position position="1"/>
    </location>
</feature>
<dbReference type="PANTHER" id="PTHR12271:SF123">
    <property type="entry name" value="PROTEIN HESO1"/>
    <property type="match status" value="1"/>
</dbReference>
<proteinExistence type="predicted"/>
<keyword evidence="3" id="KW-1185">Reference proteome</keyword>
<feature type="compositionally biased region" description="Low complexity" evidence="1">
    <location>
        <begin position="248"/>
        <end position="258"/>
    </location>
</feature>